<reference evidence="2" key="1">
    <citation type="journal article" date="2019" name="Int. J. Syst. Evol. Microbiol.">
        <title>The Global Catalogue of Microorganisms (GCM) 10K type strain sequencing project: providing services to taxonomists for standard genome sequencing and annotation.</title>
        <authorList>
            <consortium name="The Broad Institute Genomics Platform"/>
            <consortium name="The Broad Institute Genome Sequencing Center for Infectious Disease"/>
            <person name="Wu L."/>
            <person name="Ma J."/>
        </authorList>
    </citation>
    <scope>NUCLEOTIDE SEQUENCE [LARGE SCALE GENOMIC DNA]</scope>
    <source>
        <strain evidence="2">JCM 17939</strain>
    </source>
</reference>
<comment type="caution">
    <text evidence="1">The sequence shown here is derived from an EMBL/GenBank/DDBJ whole genome shotgun (WGS) entry which is preliminary data.</text>
</comment>
<name>A0ABP8U2D5_9ACTN</name>
<proteinExistence type="predicted"/>
<organism evidence="1 2">
    <name type="scientific">Actinoallomurus vinaceus</name>
    <dbReference type="NCBI Taxonomy" id="1080074"/>
    <lineage>
        <taxon>Bacteria</taxon>
        <taxon>Bacillati</taxon>
        <taxon>Actinomycetota</taxon>
        <taxon>Actinomycetes</taxon>
        <taxon>Streptosporangiales</taxon>
        <taxon>Thermomonosporaceae</taxon>
        <taxon>Actinoallomurus</taxon>
    </lineage>
</organism>
<dbReference type="EMBL" id="BAABHK010000002">
    <property type="protein sequence ID" value="GAA4621913.1"/>
    <property type="molecule type" value="Genomic_DNA"/>
</dbReference>
<evidence type="ECO:0000313" key="1">
    <source>
        <dbReference type="EMBL" id="GAA4621913.1"/>
    </source>
</evidence>
<protein>
    <submittedName>
        <fullName evidence="1">Uncharacterized protein</fullName>
    </submittedName>
</protein>
<dbReference type="RefSeq" id="WP_345429630.1">
    <property type="nucleotide sequence ID" value="NZ_BAABHK010000002.1"/>
</dbReference>
<accession>A0ABP8U2D5</accession>
<gene>
    <name evidence="1" type="ORF">GCM10023196_012010</name>
</gene>
<evidence type="ECO:0000313" key="2">
    <source>
        <dbReference type="Proteomes" id="UP001501442"/>
    </source>
</evidence>
<dbReference type="Proteomes" id="UP001501442">
    <property type="component" value="Unassembled WGS sequence"/>
</dbReference>
<keyword evidence="2" id="KW-1185">Reference proteome</keyword>
<sequence>MDDKGKVERILYELCVLVALRDAIRRREIYIEGVARWRNPEDDLPGDFEPPALCTTRQSASPWIPRRSSPT</sequence>